<dbReference type="PANTHER" id="PTHR39203">
    <property type="entry name" value="CYTOPLASMIC PROTEIN-RELATED"/>
    <property type="match status" value="1"/>
</dbReference>
<dbReference type="Proteomes" id="UP000521358">
    <property type="component" value="Unassembled WGS sequence"/>
</dbReference>
<dbReference type="Pfam" id="PF04266">
    <property type="entry name" value="ASCH"/>
    <property type="match status" value="1"/>
</dbReference>
<evidence type="ECO:0000313" key="3">
    <source>
        <dbReference type="Proteomes" id="UP000521358"/>
    </source>
</evidence>
<accession>A0A7X6I2N7</accession>
<name>A0A7X6I2N7_9ENTE</name>
<protein>
    <submittedName>
        <fullName evidence="2">ASCH domain-containing protein</fullName>
    </submittedName>
</protein>
<dbReference type="SMART" id="SM01022">
    <property type="entry name" value="ASCH"/>
    <property type="match status" value="1"/>
</dbReference>
<gene>
    <name evidence="2" type="ORF">HED35_06140</name>
</gene>
<dbReference type="Gene3D" id="3.10.400.10">
    <property type="entry name" value="Sulfate adenylyltransferase"/>
    <property type="match status" value="1"/>
</dbReference>
<sequence length="131" mass="15214">MEVIKFGGTSEEQNYLAYLVLKGEKTATSSLKILQNLTDKKATKVGDIWQIKNGLNEDICVVEVIRVDVILFGDIDERFAIYEGDGTLANWYDIHFNYYSKLLSSYELLLTNETELECVWFKRINNKKYKK</sequence>
<dbReference type="InterPro" id="IPR007374">
    <property type="entry name" value="ASCH_domain"/>
</dbReference>
<feature type="domain" description="ASCH" evidence="1">
    <location>
        <begin position="4"/>
        <end position="125"/>
    </location>
</feature>
<dbReference type="EMBL" id="JAAVMB010000005">
    <property type="protein sequence ID" value="NKC67661.1"/>
    <property type="molecule type" value="Genomic_DNA"/>
</dbReference>
<evidence type="ECO:0000313" key="2">
    <source>
        <dbReference type="EMBL" id="NKC67661.1"/>
    </source>
</evidence>
<reference evidence="2 3" key="1">
    <citation type="submission" date="2020-03" db="EMBL/GenBank/DDBJ databases">
        <title>Bacterial samples isolated from urine from healthy bovine heifers (Gyr breed).</title>
        <authorList>
            <person name="Giannattasio-Ferraz S."/>
            <person name="Maskeri L."/>
            <person name="Penido A."/>
            <person name="Barbosa-Stancioli E.F."/>
            <person name="Putonti C."/>
        </authorList>
    </citation>
    <scope>NUCLEOTIDE SEQUENCE [LARGE SCALE GENOMIC DNA]</scope>
    <source>
        <strain evidence="2 3">UFMG-H7</strain>
    </source>
</reference>
<evidence type="ECO:0000259" key="1">
    <source>
        <dbReference type="SMART" id="SM01022"/>
    </source>
</evidence>
<proteinExistence type="predicted"/>
<dbReference type="AlphaFoldDB" id="A0A7X6I2N7"/>
<dbReference type="SUPFAM" id="SSF88697">
    <property type="entry name" value="PUA domain-like"/>
    <property type="match status" value="1"/>
</dbReference>
<comment type="caution">
    <text evidence="2">The sequence shown here is derived from an EMBL/GenBank/DDBJ whole genome shotgun (WGS) entry which is preliminary data.</text>
</comment>
<dbReference type="RefSeq" id="WP_167806788.1">
    <property type="nucleotide sequence ID" value="NZ_JAAVMB010000005.1"/>
</dbReference>
<dbReference type="InterPro" id="IPR015947">
    <property type="entry name" value="PUA-like_sf"/>
</dbReference>
<dbReference type="InterPro" id="IPR009326">
    <property type="entry name" value="DUF984"/>
</dbReference>
<dbReference type="PANTHER" id="PTHR39203:SF1">
    <property type="entry name" value="CYTOPLASMIC PROTEIN"/>
    <property type="match status" value="1"/>
</dbReference>
<organism evidence="2 3">
    <name type="scientific">Vagococcus fluvialis</name>
    <dbReference type="NCBI Taxonomy" id="2738"/>
    <lineage>
        <taxon>Bacteria</taxon>
        <taxon>Bacillati</taxon>
        <taxon>Bacillota</taxon>
        <taxon>Bacilli</taxon>
        <taxon>Lactobacillales</taxon>
        <taxon>Enterococcaceae</taxon>
        <taxon>Vagococcus</taxon>
    </lineage>
</organism>